<evidence type="ECO:0008006" key="4">
    <source>
        <dbReference type="Google" id="ProtNLM"/>
    </source>
</evidence>
<proteinExistence type="predicted"/>
<keyword evidence="3" id="KW-1185">Reference proteome</keyword>
<protein>
    <recommendedName>
        <fullName evidence="4">DUF3098 domain-containing protein</fullName>
    </recommendedName>
</protein>
<keyword evidence="1" id="KW-0472">Membrane</keyword>
<evidence type="ECO:0000256" key="1">
    <source>
        <dbReference type="SAM" id="Phobius"/>
    </source>
</evidence>
<feature type="transmembrane region" description="Helical" evidence="1">
    <location>
        <begin position="7"/>
        <end position="26"/>
    </location>
</feature>
<name>A0ABN1BI28_9BACI</name>
<keyword evidence="1" id="KW-0812">Transmembrane</keyword>
<reference evidence="2 3" key="1">
    <citation type="journal article" date="2019" name="Int. J. Syst. Evol. Microbiol.">
        <title>The Global Catalogue of Microorganisms (GCM) 10K type strain sequencing project: providing services to taxonomists for standard genome sequencing and annotation.</title>
        <authorList>
            <consortium name="The Broad Institute Genomics Platform"/>
            <consortium name="The Broad Institute Genome Sequencing Center for Infectious Disease"/>
            <person name="Wu L."/>
            <person name="Ma J."/>
        </authorList>
    </citation>
    <scope>NUCLEOTIDE SEQUENCE [LARGE SCALE GENOMIC DNA]</scope>
    <source>
        <strain evidence="2 3">JCM 12389</strain>
    </source>
</reference>
<comment type="caution">
    <text evidence="2">The sequence shown here is derived from an EMBL/GenBank/DDBJ whole genome shotgun (WGS) entry which is preliminary data.</text>
</comment>
<dbReference type="EMBL" id="BAAADO010000005">
    <property type="protein sequence ID" value="GAA0498439.1"/>
    <property type="molecule type" value="Genomic_DNA"/>
</dbReference>
<gene>
    <name evidence="2" type="ORF">GCM10008986_26930</name>
</gene>
<evidence type="ECO:0000313" key="3">
    <source>
        <dbReference type="Proteomes" id="UP001500880"/>
    </source>
</evidence>
<keyword evidence="1" id="KW-1133">Transmembrane helix</keyword>
<dbReference type="Proteomes" id="UP001500880">
    <property type="component" value="Unassembled WGS sequence"/>
</dbReference>
<feature type="transmembrane region" description="Helical" evidence="1">
    <location>
        <begin position="38"/>
        <end position="57"/>
    </location>
</feature>
<organism evidence="2 3">
    <name type="scientific">Salinibacillus aidingensis</name>
    <dbReference type="NCBI Taxonomy" id="237684"/>
    <lineage>
        <taxon>Bacteria</taxon>
        <taxon>Bacillati</taxon>
        <taxon>Bacillota</taxon>
        <taxon>Bacilli</taxon>
        <taxon>Bacillales</taxon>
        <taxon>Bacillaceae</taxon>
        <taxon>Salinibacillus</taxon>
    </lineage>
</organism>
<sequence length="63" mass="7226">MHKYTRTGNIIFWIGIVIFIIGAAMHENITGAPEPYTSYARPVMILSVIVILLTNFFRNDKKK</sequence>
<evidence type="ECO:0000313" key="2">
    <source>
        <dbReference type="EMBL" id="GAA0498439.1"/>
    </source>
</evidence>
<accession>A0ABN1BI28</accession>
<dbReference type="RefSeq" id="WP_343842058.1">
    <property type="nucleotide sequence ID" value="NZ_BAAADO010000005.1"/>
</dbReference>